<dbReference type="Proteomes" id="UP001157910">
    <property type="component" value="Unassembled WGS sequence"/>
</dbReference>
<reference evidence="1 2" key="1">
    <citation type="submission" date="2017-05" db="EMBL/GenBank/DDBJ databases">
        <authorList>
            <person name="Varghese N."/>
            <person name="Submissions S."/>
        </authorList>
    </citation>
    <scope>NUCLEOTIDE SEQUENCE [LARGE SCALE GENOMIC DNA]</scope>
    <source>
        <strain evidence="1 2">SM16</strain>
    </source>
</reference>
<name>A0ABY1Q630_9SPHN</name>
<keyword evidence="2" id="KW-1185">Reference proteome</keyword>
<sequence length="127" mass="14706">MAHSPIREEDIARLVPTFYGRVRQDSLLGPIFNDAVTDWAHHLATLQDFWSSVLLASGRYKGQPMIAHVRHENRMSREAFGRWLDIWRQTTSELFEPAMAAMLQEKADRIAESLQLGMSFYRDRKSA</sequence>
<protein>
    <submittedName>
        <fullName evidence="1">Hemoglobin</fullName>
    </submittedName>
</protein>
<dbReference type="EMBL" id="FXUI01000002">
    <property type="protein sequence ID" value="SMP57627.1"/>
    <property type="molecule type" value="Genomic_DNA"/>
</dbReference>
<organism evidence="1 2">
    <name type="scientific">Novosphingobium panipatense</name>
    <dbReference type="NCBI Taxonomy" id="428991"/>
    <lineage>
        <taxon>Bacteria</taxon>
        <taxon>Pseudomonadati</taxon>
        <taxon>Pseudomonadota</taxon>
        <taxon>Alphaproteobacteria</taxon>
        <taxon>Sphingomonadales</taxon>
        <taxon>Sphingomonadaceae</taxon>
        <taxon>Novosphingobium</taxon>
    </lineage>
</organism>
<dbReference type="InterPro" id="IPR012292">
    <property type="entry name" value="Globin/Proto"/>
</dbReference>
<evidence type="ECO:0000313" key="2">
    <source>
        <dbReference type="Proteomes" id="UP001157910"/>
    </source>
</evidence>
<gene>
    <name evidence="1" type="ORF">SAMN06296065_102313</name>
</gene>
<dbReference type="CDD" id="cd08916">
    <property type="entry name" value="TrHb3_P"/>
    <property type="match status" value="1"/>
</dbReference>
<proteinExistence type="predicted"/>
<evidence type="ECO:0000313" key="1">
    <source>
        <dbReference type="EMBL" id="SMP57627.1"/>
    </source>
</evidence>
<dbReference type="Gene3D" id="1.10.490.10">
    <property type="entry name" value="Globins"/>
    <property type="match status" value="1"/>
</dbReference>
<dbReference type="RefSeq" id="WP_283405335.1">
    <property type="nucleotide sequence ID" value="NZ_FXUI01000002.1"/>
</dbReference>
<dbReference type="InterPro" id="IPR009050">
    <property type="entry name" value="Globin-like_sf"/>
</dbReference>
<accession>A0ABY1Q630</accession>
<comment type="caution">
    <text evidence="1">The sequence shown here is derived from an EMBL/GenBank/DDBJ whole genome shotgun (WGS) entry which is preliminary data.</text>
</comment>
<dbReference type="SUPFAM" id="SSF46458">
    <property type="entry name" value="Globin-like"/>
    <property type="match status" value="1"/>
</dbReference>